<dbReference type="Proteomes" id="UP000000768">
    <property type="component" value="Chromosome 4"/>
</dbReference>
<feature type="compositionally biased region" description="Basic residues" evidence="1">
    <location>
        <begin position="1"/>
        <end position="10"/>
    </location>
</feature>
<name>A0A1Z5RPX0_SORBI</name>
<dbReference type="InParanoid" id="A0A1Z5RPX0"/>
<dbReference type="AlphaFoldDB" id="A0A1Z5RPX0"/>
<organism evidence="2 3">
    <name type="scientific">Sorghum bicolor</name>
    <name type="common">Sorghum</name>
    <name type="synonym">Sorghum vulgare</name>
    <dbReference type="NCBI Taxonomy" id="4558"/>
    <lineage>
        <taxon>Eukaryota</taxon>
        <taxon>Viridiplantae</taxon>
        <taxon>Streptophyta</taxon>
        <taxon>Embryophyta</taxon>
        <taxon>Tracheophyta</taxon>
        <taxon>Spermatophyta</taxon>
        <taxon>Magnoliopsida</taxon>
        <taxon>Liliopsida</taxon>
        <taxon>Poales</taxon>
        <taxon>Poaceae</taxon>
        <taxon>PACMAD clade</taxon>
        <taxon>Panicoideae</taxon>
        <taxon>Andropogonodae</taxon>
        <taxon>Andropogoneae</taxon>
        <taxon>Sorghinae</taxon>
        <taxon>Sorghum</taxon>
    </lineage>
</organism>
<evidence type="ECO:0000256" key="1">
    <source>
        <dbReference type="SAM" id="MobiDB-lite"/>
    </source>
</evidence>
<evidence type="ECO:0000313" key="2">
    <source>
        <dbReference type="EMBL" id="OQU85446.1"/>
    </source>
</evidence>
<reference evidence="3" key="2">
    <citation type="journal article" date="2018" name="Plant J.">
        <title>The Sorghum bicolor reference genome: improved assembly, gene annotations, a transcriptome atlas, and signatures of genome organization.</title>
        <authorList>
            <person name="McCormick R.F."/>
            <person name="Truong S.K."/>
            <person name="Sreedasyam A."/>
            <person name="Jenkins J."/>
            <person name="Shu S."/>
            <person name="Sims D."/>
            <person name="Kennedy M."/>
            <person name="Amirebrahimi M."/>
            <person name="Weers B.D."/>
            <person name="McKinley B."/>
            <person name="Mattison A."/>
            <person name="Morishige D.T."/>
            <person name="Grimwood J."/>
            <person name="Schmutz J."/>
            <person name="Mullet J.E."/>
        </authorList>
    </citation>
    <scope>NUCLEOTIDE SEQUENCE [LARGE SCALE GENOMIC DNA]</scope>
    <source>
        <strain evidence="3">cv. BTx623</strain>
    </source>
</reference>
<evidence type="ECO:0000313" key="3">
    <source>
        <dbReference type="Proteomes" id="UP000000768"/>
    </source>
</evidence>
<sequence length="98" mass="11679">MPWRRGRRCREHSCRPPPPASPPTMMRYQRHRRRGRRRRIGEAYRGCCCPWRRKNQKQALRVEAVILTMDARRDQSVHACIGAYMLGLSSVTHKDLFF</sequence>
<feature type="region of interest" description="Disordered" evidence="1">
    <location>
        <begin position="1"/>
        <end position="38"/>
    </location>
</feature>
<dbReference type="EMBL" id="CM000763">
    <property type="protein sequence ID" value="OQU85446.1"/>
    <property type="molecule type" value="Genomic_DNA"/>
</dbReference>
<dbReference type="Gramene" id="OQU85446">
    <property type="protein sequence ID" value="OQU85446"/>
    <property type="gene ID" value="SORBI_3004G245450"/>
</dbReference>
<protein>
    <submittedName>
        <fullName evidence="2">Uncharacterized protein</fullName>
    </submittedName>
</protein>
<proteinExistence type="predicted"/>
<accession>A0A1Z5RPX0</accession>
<reference evidence="2 3" key="1">
    <citation type="journal article" date="2009" name="Nature">
        <title>The Sorghum bicolor genome and the diversification of grasses.</title>
        <authorList>
            <person name="Paterson A.H."/>
            <person name="Bowers J.E."/>
            <person name="Bruggmann R."/>
            <person name="Dubchak I."/>
            <person name="Grimwood J."/>
            <person name="Gundlach H."/>
            <person name="Haberer G."/>
            <person name="Hellsten U."/>
            <person name="Mitros T."/>
            <person name="Poliakov A."/>
            <person name="Schmutz J."/>
            <person name="Spannagl M."/>
            <person name="Tang H."/>
            <person name="Wang X."/>
            <person name="Wicker T."/>
            <person name="Bharti A.K."/>
            <person name="Chapman J."/>
            <person name="Feltus F.A."/>
            <person name="Gowik U."/>
            <person name="Grigoriev I.V."/>
            <person name="Lyons E."/>
            <person name="Maher C.A."/>
            <person name="Martis M."/>
            <person name="Narechania A."/>
            <person name="Otillar R.P."/>
            <person name="Penning B.W."/>
            <person name="Salamov A.A."/>
            <person name="Wang Y."/>
            <person name="Zhang L."/>
            <person name="Carpita N.C."/>
            <person name="Freeling M."/>
            <person name="Gingle A.R."/>
            <person name="Hash C.T."/>
            <person name="Keller B."/>
            <person name="Klein P."/>
            <person name="Kresovich S."/>
            <person name="McCann M.C."/>
            <person name="Ming R."/>
            <person name="Peterson D.G."/>
            <person name="Mehboob-ur-Rahman"/>
            <person name="Ware D."/>
            <person name="Westhoff P."/>
            <person name="Mayer K.F."/>
            <person name="Messing J."/>
            <person name="Rokhsar D.S."/>
        </authorList>
    </citation>
    <scope>NUCLEOTIDE SEQUENCE [LARGE SCALE GENOMIC DNA]</scope>
    <source>
        <strain evidence="3">cv. BTx623</strain>
    </source>
</reference>
<gene>
    <name evidence="2" type="ORF">SORBI_3004G245450</name>
</gene>
<keyword evidence="3" id="KW-1185">Reference proteome</keyword>
<feature type="compositionally biased region" description="Basic residues" evidence="1">
    <location>
        <begin position="28"/>
        <end position="38"/>
    </location>
</feature>